<keyword evidence="5" id="KW-1185">Reference proteome</keyword>
<reference evidence="4" key="1">
    <citation type="submission" date="2021-03" db="EMBL/GenBank/DDBJ databases">
        <authorList>
            <person name="Sun Q."/>
        </authorList>
    </citation>
    <scope>NUCLEOTIDE SEQUENCE</scope>
    <source>
        <strain evidence="4">CCM 8862</strain>
    </source>
</reference>
<dbReference type="InterPro" id="IPR015942">
    <property type="entry name" value="Asp/Glu/hydantoin_racemase"/>
</dbReference>
<proteinExistence type="inferred from homology"/>
<dbReference type="EMBL" id="JAFLEQ010000015">
    <property type="protein sequence ID" value="MBN9644541.1"/>
    <property type="molecule type" value="Genomic_DNA"/>
</dbReference>
<dbReference type="Pfam" id="PF01177">
    <property type="entry name" value="Asp_Glu_race"/>
    <property type="match status" value="1"/>
</dbReference>
<name>A0A939IVS4_9CORY</name>
<dbReference type="Proteomes" id="UP000664332">
    <property type="component" value="Unassembled WGS sequence"/>
</dbReference>
<protein>
    <submittedName>
        <fullName evidence="4">Amino acid racemase</fullName>
        <ecNumber evidence="4">5.1.1.-</ecNumber>
    </submittedName>
</protein>
<dbReference type="InterPro" id="IPR001920">
    <property type="entry name" value="Asp/Glu_race"/>
</dbReference>
<feature type="compositionally biased region" description="Basic residues" evidence="3">
    <location>
        <begin position="241"/>
        <end position="250"/>
    </location>
</feature>
<dbReference type="RefSeq" id="WP_207279033.1">
    <property type="nucleotide sequence ID" value="NZ_JAFLEQ010000015.1"/>
</dbReference>
<keyword evidence="2 4" id="KW-0413">Isomerase</keyword>
<accession>A0A939IVS4</accession>
<dbReference type="InterPro" id="IPR004380">
    <property type="entry name" value="Asp_race"/>
</dbReference>
<evidence type="ECO:0000256" key="2">
    <source>
        <dbReference type="ARBA" id="ARBA00023235"/>
    </source>
</evidence>
<dbReference type="PANTHER" id="PTHR21198">
    <property type="entry name" value="GLUTAMATE RACEMASE"/>
    <property type="match status" value="1"/>
</dbReference>
<dbReference type="Gene3D" id="3.40.50.1860">
    <property type="match status" value="2"/>
</dbReference>
<gene>
    <name evidence="4" type="ORF">JZY06_07955</name>
</gene>
<evidence type="ECO:0000256" key="1">
    <source>
        <dbReference type="ARBA" id="ARBA00007847"/>
    </source>
</evidence>
<comment type="caution">
    <text evidence="4">The sequence shown here is derived from an EMBL/GenBank/DDBJ whole genome shotgun (WGS) entry which is preliminary data.</text>
</comment>
<dbReference type="GO" id="GO:0047661">
    <property type="term" value="F:amino-acid racemase activity"/>
    <property type="evidence" value="ECO:0007669"/>
    <property type="project" value="InterPro"/>
</dbReference>
<evidence type="ECO:0000313" key="5">
    <source>
        <dbReference type="Proteomes" id="UP000664332"/>
    </source>
</evidence>
<feature type="region of interest" description="Disordered" evidence="3">
    <location>
        <begin position="231"/>
        <end position="250"/>
    </location>
</feature>
<dbReference type="PANTHER" id="PTHR21198:SF7">
    <property type="entry name" value="ASPARTATE-GLUTAMATE RACEMASE FAMILY"/>
    <property type="match status" value="1"/>
</dbReference>
<dbReference type="AlphaFoldDB" id="A0A939IVS4"/>
<evidence type="ECO:0000313" key="4">
    <source>
        <dbReference type="EMBL" id="MBN9644541.1"/>
    </source>
</evidence>
<comment type="similarity">
    <text evidence="1">Belongs to the aspartate/glutamate racemases family.</text>
</comment>
<dbReference type="EC" id="5.1.1.-" evidence="4"/>
<dbReference type="SUPFAM" id="SSF53681">
    <property type="entry name" value="Aspartate/glutamate racemase"/>
    <property type="match status" value="2"/>
</dbReference>
<sequence>MKKIGLIGGMTWATTEGYYRIINECVQQRLGGLHSARIVVSSLDFAELEQQQRLGDWNRVADIVCAAAADLERAQVDMVLICSNTMHKVADAVAQRICPPLLHVAEATARSVRAAGIDTVGLLGTRYTMCQDFYTGILESHGIRVVLPNSSDIGAVNSVIVNELYDGTASPTSREDFLRIISGLGDKGAQAVVTASAQVALLMDVSGSRLPVFDTARIHAEAAVDLALSGMEQTGGQPGTHRMRLRRTTP</sequence>
<evidence type="ECO:0000256" key="3">
    <source>
        <dbReference type="SAM" id="MobiDB-lite"/>
    </source>
</evidence>
<organism evidence="4 5">
    <name type="scientific">Corynebacterium mendelii</name>
    <dbReference type="NCBI Taxonomy" id="2765362"/>
    <lineage>
        <taxon>Bacteria</taxon>
        <taxon>Bacillati</taxon>
        <taxon>Actinomycetota</taxon>
        <taxon>Actinomycetes</taxon>
        <taxon>Mycobacteriales</taxon>
        <taxon>Corynebacteriaceae</taxon>
        <taxon>Corynebacterium</taxon>
    </lineage>
</organism>
<dbReference type="NCBIfam" id="TIGR00035">
    <property type="entry name" value="asp_race"/>
    <property type="match status" value="1"/>
</dbReference>